<dbReference type="PANTHER" id="PTHR35896">
    <property type="entry name" value="IG-LIKE DOMAIN-CONTAINING PROTEIN"/>
    <property type="match status" value="1"/>
</dbReference>
<evidence type="ECO:0000313" key="2">
    <source>
        <dbReference type="EMBL" id="QRC94782.1"/>
    </source>
</evidence>
<keyword evidence="3" id="KW-1185">Reference proteome</keyword>
<dbReference type="RefSeq" id="XP_001805099.1">
    <property type="nucleotide sequence ID" value="XM_001805047.1"/>
</dbReference>
<name>A0A7U2I0E6_PHANO</name>
<reference evidence="3" key="1">
    <citation type="journal article" date="2021" name="BMC Genomics">
        <title>Chromosome-level genome assembly and manually-curated proteome of model necrotroph Parastagonospora nodorum Sn15 reveals a genome-wide trove of candidate effector homologs, and redundancy of virulence-related functions within an accessory chromosome.</title>
        <authorList>
            <person name="Bertazzoni S."/>
            <person name="Jones D.A.B."/>
            <person name="Phan H.T."/>
            <person name="Tan K.-C."/>
            <person name="Hane J.K."/>
        </authorList>
    </citation>
    <scope>NUCLEOTIDE SEQUENCE [LARGE SCALE GENOMIC DNA]</scope>
    <source>
        <strain evidence="3">SN15 / ATCC MYA-4574 / FGSC 10173)</strain>
    </source>
</reference>
<dbReference type="PANTHER" id="PTHR35896:SF3">
    <property type="entry name" value="MAJOR FACILITATOR SUPERFAMILY TRANSPORTER"/>
    <property type="match status" value="1"/>
</dbReference>
<keyword evidence="1" id="KW-1133">Transmembrane helix</keyword>
<keyword evidence="1" id="KW-0812">Transmembrane</keyword>
<feature type="transmembrane region" description="Helical" evidence="1">
    <location>
        <begin position="57"/>
        <end position="78"/>
    </location>
</feature>
<evidence type="ECO:0000256" key="1">
    <source>
        <dbReference type="SAM" id="Phobius"/>
    </source>
</evidence>
<dbReference type="OrthoDB" id="3501153at2759"/>
<sequence>MDEKTTLNRAKLPAFKPGYKLLGIFQKSPSYQPMPDEDPVKDEVKRDGIVHWCYIPFAYRACMGVLMISLVVLAIMGLQPDHNNTDVYRLDARKHRCGKTPKEARELGCHFDVVTFAWVPEECLDEELAAEFRLQNFTWYNDPAGTATHTEEELAEDLYDHWITQGDHATHCFFAWKKTHRAIEAGRPLHGGLTKWKHTLHCGDVLLSKEDPKSISGHVRLKYPLC</sequence>
<gene>
    <name evidence="2" type="ORF">JI435_149290</name>
</gene>
<proteinExistence type="predicted"/>
<evidence type="ECO:0000313" key="3">
    <source>
        <dbReference type="Proteomes" id="UP000663193"/>
    </source>
</evidence>
<dbReference type="Proteomes" id="UP000663193">
    <property type="component" value="Chromosome 5"/>
</dbReference>
<dbReference type="KEGG" id="pno:SNOG_14929"/>
<accession>A0A7U2I0E6</accession>
<organism evidence="2 3">
    <name type="scientific">Phaeosphaeria nodorum (strain SN15 / ATCC MYA-4574 / FGSC 10173)</name>
    <name type="common">Glume blotch fungus</name>
    <name type="synonym">Parastagonospora nodorum</name>
    <dbReference type="NCBI Taxonomy" id="321614"/>
    <lineage>
        <taxon>Eukaryota</taxon>
        <taxon>Fungi</taxon>
        <taxon>Dikarya</taxon>
        <taxon>Ascomycota</taxon>
        <taxon>Pezizomycotina</taxon>
        <taxon>Dothideomycetes</taxon>
        <taxon>Pleosporomycetidae</taxon>
        <taxon>Pleosporales</taxon>
        <taxon>Pleosporineae</taxon>
        <taxon>Phaeosphaeriaceae</taxon>
        <taxon>Parastagonospora</taxon>
    </lineage>
</organism>
<dbReference type="EMBL" id="CP069027">
    <property type="protein sequence ID" value="QRC94782.1"/>
    <property type="molecule type" value="Genomic_DNA"/>
</dbReference>
<dbReference type="VEuPathDB" id="FungiDB:JI435_149290"/>
<protein>
    <submittedName>
        <fullName evidence="2">Uncharacterized protein</fullName>
    </submittedName>
</protein>
<dbReference type="AlphaFoldDB" id="A0A7U2I0E6"/>
<dbReference type="InterPro" id="IPR053008">
    <property type="entry name" value="Phomopsin_biosynth_assoc"/>
</dbReference>
<keyword evidence="1" id="KW-0472">Membrane</keyword>